<comment type="caution">
    <text evidence="2">The sequence shown here is derived from an EMBL/GenBank/DDBJ whole genome shotgun (WGS) entry which is preliminary data.</text>
</comment>
<dbReference type="EMBL" id="JBHSXX010000001">
    <property type="protein sequence ID" value="MFC6867569.1"/>
    <property type="molecule type" value="Genomic_DNA"/>
</dbReference>
<feature type="compositionally biased region" description="Basic residues" evidence="1">
    <location>
        <begin position="47"/>
        <end position="59"/>
    </location>
</feature>
<reference evidence="3" key="1">
    <citation type="journal article" date="2019" name="Int. J. Syst. Evol. Microbiol.">
        <title>The Global Catalogue of Microorganisms (GCM) 10K type strain sequencing project: providing services to taxonomists for standard genome sequencing and annotation.</title>
        <authorList>
            <consortium name="The Broad Institute Genomics Platform"/>
            <consortium name="The Broad Institute Genome Sequencing Center for Infectious Disease"/>
            <person name="Wu L."/>
            <person name="Ma J."/>
        </authorList>
    </citation>
    <scope>NUCLEOTIDE SEQUENCE [LARGE SCALE GENOMIC DNA]</scope>
    <source>
        <strain evidence="3">KCTC 32255</strain>
    </source>
</reference>
<accession>A0ABW2C0C8</accession>
<evidence type="ECO:0000256" key="1">
    <source>
        <dbReference type="SAM" id="MobiDB-lite"/>
    </source>
</evidence>
<protein>
    <submittedName>
        <fullName evidence="2">Uncharacterized protein</fullName>
    </submittedName>
</protein>
<evidence type="ECO:0000313" key="2">
    <source>
        <dbReference type="EMBL" id="MFC6867569.1"/>
    </source>
</evidence>
<evidence type="ECO:0000313" key="3">
    <source>
        <dbReference type="Proteomes" id="UP001596337"/>
    </source>
</evidence>
<name>A0ABW2C0C8_9PSEU</name>
<feature type="region of interest" description="Disordered" evidence="1">
    <location>
        <begin position="28"/>
        <end position="59"/>
    </location>
</feature>
<proteinExistence type="predicted"/>
<keyword evidence="3" id="KW-1185">Reference proteome</keyword>
<dbReference type="RefSeq" id="WP_345400020.1">
    <property type="nucleotide sequence ID" value="NZ_BAABLA010000096.1"/>
</dbReference>
<organism evidence="2 3">
    <name type="scientific">Haloechinothrix salitolerans</name>
    <dbReference type="NCBI Taxonomy" id="926830"/>
    <lineage>
        <taxon>Bacteria</taxon>
        <taxon>Bacillati</taxon>
        <taxon>Actinomycetota</taxon>
        <taxon>Actinomycetes</taxon>
        <taxon>Pseudonocardiales</taxon>
        <taxon>Pseudonocardiaceae</taxon>
        <taxon>Haloechinothrix</taxon>
    </lineage>
</organism>
<sequence>MQSTVQLVRRKAWLEAQHKKVCAELRARGVDVDEPKANPTSTPPTKPRAKRTKKKTTND</sequence>
<dbReference type="Proteomes" id="UP001596337">
    <property type="component" value="Unassembled WGS sequence"/>
</dbReference>
<gene>
    <name evidence="2" type="ORF">ACFQGD_10445</name>
</gene>